<dbReference type="PANTHER" id="PTHR42899:SF1">
    <property type="entry name" value="SPERMATOGENESIS-ASSOCIATED PROTEIN 20"/>
    <property type="match status" value="1"/>
</dbReference>
<feature type="domain" description="Spermatogenesis-associated protein 20-like TRX" evidence="1">
    <location>
        <begin position="7"/>
        <end position="171"/>
    </location>
</feature>
<evidence type="ECO:0000313" key="3">
    <source>
        <dbReference type="Proteomes" id="UP000245802"/>
    </source>
</evidence>
<dbReference type="InterPro" id="IPR024705">
    <property type="entry name" value="Ssp411"/>
</dbReference>
<dbReference type="Gene3D" id="1.50.10.10">
    <property type="match status" value="2"/>
</dbReference>
<gene>
    <name evidence="2" type="ORF">C1280_03995</name>
</gene>
<protein>
    <submittedName>
        <fullName evidence="2">Thioredoxin domain-containing protein</fullName>
    </submittedName>
</protein>
<dbReference type="GO" id="GO:0005975">
    <property type="term" value="P:carbohydrate metabolic process"/>
    <property type="evidence" value="ECO:0007669"/>
    <property type="project" value="InterPro"/>
</dbReference>
<dbReference type="OrthoDB" id="9762614at2"/>
<sequence length="698" mass="76809">MTAARQPNRLATETSLYLRQHANNPVDWYPWGPEALARARDLDRPIFLSVGYSACHWCHVMEHESFEDEATAAIMNEHFVCIKVDREERPDLDTIYMTALQVMTREGGGWPLSVFLAPDLKPFFAGTYYPPDDRYAAQGRPGFKKLLLGIHNAWQTQRDRVHEIGTSVVGDLQRMGALGDADGPVAPELLAGALAALRRSYDPRFGGFGSQPKFPHALELKLLLRLSDRFNDPVALDMVKHTLTTMARGGIYDQLGGGFARYSVDAKWLVPHFEKMLYDNALLASALAEAYQRTGDPFFQQIGRETLDYVVREMWAEGGAFFSTQDADSEGEEGKFYVWSLDELRAVLGAEDAEFACKVWGATRGGNFEGRNILFRTLSDADEGKAHGTSEEAFRARLRAVKDTLYAARAKRVWPGRDEKILTAWNGLMIAAFAQFGMATGGEDAACAAVAADHILRTMRTADGRLYRTAGVGQPPKLSGYLEDYAFLADALVTLYEATFEVKWLRAALELAEALLKHFADPNGPGFFFTADDHEELIARTKDLHDGSTPSGNAVAVTVLLRLAALTGRRDLAEPAERTLRGYRETMAEHPAASGQMLIALDFHLGPVQQVAIVGPEHDQATRRAIEAVRATFGPRRVVAFHDPASGAPPAELATLFEGKEALDGAVTVYVCENFACRAPLTGAEAIESGFRAANRTK</sequence>
<dbReference type="PANTHER" id="PTHR42899">
    <property type="entry name" value="SPERMATOGENESIS-ASSOCIATED PROTEIN 20"/>
    <property type="match status" value="1"/>
</dbReference>
<evidence type="ECO:0000313" key="2">
    <source>
        <dbReference type="EMBL" id="AWM36257.1"/>
    </source>
</evidence>
<dbReference type="SUPFAM" id="SSF48208">
    <property type="entry name" value="Six-hairpin glycosidases"/>
    <property type="match status" value="1"/>
</dbReference>
<keyword evidence="3" id="KW-1185">Reference proteome</keyword>
<proteinExistence type="predicted"/>
<dbReference type="RefSeq" id="WP_010046158.1">
    <property type="nucleotide sequence ID" value="NZ_CP025958.1"/>
</dbReference>
<dbReference type="EMBL" id="CP025958">
    <property type="protein sequence ID" value="AWM36257.1"/>
    <property type="molecule type" value="Genomic_DNA"/>
</dbReference>
<dbReference type="KEGG" id="gog:C1280_03995"/>
<reference evidence="2 3" key="1">
    <citation type="submission" date="2018-01" db="EMBL/GenBank/DDBJ databases">
        <title>G. obscuriglobus.</title>
        <authorList>
            <person name="Franke J."/>
            <person name="Blomberg W."/>
            <person name="Selmecki A."/>
        </authorList>
    </citation>
    <scope>NUCLEOTIDE SEQUENCE [LARGE SCALE GENOMIC DNA]</scope>
    <source>
        <strain evidence="2 3">DSM 5831</strain>
    </source>
</reference>
<dbReference type="InterPro" id="IPR004879">
    <property type="entry name" value="Ssp411-like_TRX"/>
</dbReference>
<dbReference type="SUPFAM" id="SSF52833">
    <property type="entry name" value="Thioredoxin-like"/>
    <property type="match status" value="1"/>
</dbReference>
<dbReference type="InterPro" id="IPR008928">
    <property type="entry name" value="6-hairpin_glycosidase_sf"/>
</dbReference>
<dbReference type="Proteomes" id="UP000245802">
    <property type="component" value="Chromosome"/>
</dbReference>
<dbReference type="InterPro" id="IPR036249">
    <property type="entry name" value="Thioredoxin-like_sf"/>
</dbReference>
<dbReference type="InterPro" id="IPR012341">
    <property type="entry name" value="6hp_glycosidase-like_sf"/>
</dbReference>
<dbReference type="AlphaFoldDB" id="A0A2Z3GXM9"/>
<evidence type="ECO:0000259" key="1">
    <source>
        <dbReference type="Pfam" id="PF03190"/>
    </source>
</evidence>
<dbReference type="Gene3D" id="3.40.30.10">
    <property type="entry name" value="Glutaredoxin"/>
    <property type="match status" value="1"/>
</dbReference>
<accession>A0A2Z3GXM9</accession>
<organism evidence="2 3">
    <name type="scientific">Gemmata obscuriglobus</name>
    <dbReference type="NCBI Taxonomy" id="114"/>
    <lineage>
        <taxon>Bacteria</taxon>
        <taxon>Pseudomonadati</taxon>
        <taxon>Planctomycetota</taxon>
        <taxon>Planctomycetia</taxon>
        <taxon>Gemmatales</taxon>
        <taxon>Gemmataceae</taxon>
        <taxon>Gemmata</taxon>
    </lineage>
</organism>
<dbReference type="Pfam" id="PF03190">
    <property type="entry name" value="Thioredox_DsbH"/>
    <property type="match status" value="1"/>
</dbReference>
<dbReference type="PIRSF" id="PIRSF006402">
    <property type="entry name" value="UCP006402_thioredoxin"/>
    <property type="match status" value="1"/>
</dbReference>
<dbReference type="CDD" id="cd02955">
    <property type="entry name" value="SSP411"/>
    <property type="match status" value="1"/>
</dbReference>
<name>A0A2Z3GXM9_9BACT</name>